<evidence type="ECO:0000313" key="2">
    <source>
        <dbReference type="Proteomes" id="UP001230649"/>
    </source>
</evidence>
<keyword evidence="2" id="KW-1185">Reference proteome</keyword>
<gene>
    <name evidence="1" type="ORF">QFC20_007690</name>
</gene>
<evidence type="ECO:0000313" key="1">
    <source>
        <dbReference type="EMBL" id="KAJ9091237.1"/>
    </source>
</evidence>
<protein>
    <submittedName>
        <fullName evidence="1">Uncharacterized protein</fullName>
    </submittedName>
</protein>
<name>A0ACC2UW98_9TREE</name>
<sequence>MPAMTDGMTGQAGQHDARDTLARSKQKKIGETQARSAKRVRARKGKLVNDASMTFNPIGSASPDPQDLARFASSNPQDNNHDAIPPDDWKDKTPAFALGRLGGPHAWDYPVCIDSSSSVSLIDDAFAREYLPYIPRQHTDNEVKLMGIGDTVATEWLSLNLYFRSYLDDTFMVIRAKFLLVPGMRHFTKIILGNDVLVIKRAKIDLGNRRLTFPGIKGCIAIWCTVQSEVLAKPIARPKKLLRSSRSTYAWYHPTSRVFCLRRHIC</sequence>
<accession>A0ACC2UW98</accession>
<proteinExistence type="predicted"/>
<dbReference type="EMBL" id="JASBWS010000207">
    <property type="protein sequence ID" value="KAJ9091237.1"/>
    <property type="molecule type" value="Genomic_DNA"/>
</dbReference>
<reference evidence="1" key="1">
    <citation type="submission" date="2023-04" db="EMBL/GenBank/DDBJ databases">
        <title>Draft Genome sequencing of Naganishia species isolated from polar environments using Oxford Nanopore Technology.</title>
        <authorList>
            <person name="Leo P."/>
            <person name="Venkateswaran K."/>
        </authorList>
    </citation>
    <scope>NUCLEOTIDE SEQUENCE</scope>
    <source>
        <strain evidence="1">MNA-CCFEE 5262</strain>
    </source>
</reference>
<organism evidence="1 2">
    <name type="scientific">Naganishia adeliensis</name>
    <dbReference type="NCBI Taxonomy" id="92952"/>
    <lineage>
        <taxon>Eukaryota</taxon>
        <taxon>Fungi</taxon>
        <taxon>Dikarya</taxon>
        <taxon>Basidiomycota</taxon>
        <taxon>Agaricomycotina</taxon>
        <taxon>Tremellomycetes</taxon>
        <taxon>Filobasidiales</taxon>
        <taxon>Filobasidiaceae</taxon>
        <taxon>Naganishia</taxon>
    </lineage>
</organism>
<dbReference type="Proteomes" id="UP001230649">
    <property type="component" value="Unassembled WGS sequence"/>
</dbReference>
<comment type="caution">
    <text evidence="1">The sequence shown here is derived from an EMBL/GenBank/DDBJ whole genome shotgun (WGS) entry which is preliminary data.</text>
</comment>